<keyword evidence="5" id="KW-0413">Isomerase</keyword>
<protein>
    <recommendedName>
        <fullName evidence="3">tRNA pseudouridine(55) synthase</fullName>
        <ecNumber evidence="3">5.4.99.25</ecNumber>
    </recommendedName>
</protein>
<accession>A0A0G0H9Z2</accession>
<evidence type="ECO:0000256" key="5">
    <source>
        <dbReference type="ARBA" id="ARBA00023235"/>
    </source>
</evidence>
<dbReference type="PANTHER" id="PTHR13767:SF2">
    <property type="entry name" value="PSEUDOURIDYLATE SYNTHASE TRUB1"/>
    <property type="match status" value="1"/>
</dbReference>
<evidence type="ECO:0000256" key="6">
    <source>
        <dbReference type="SAM" id="MobiDB-lite"/>
    </source>
</evidence>
<dbReference type="GO" id="GO:1990481">
    <property type="term" value="P:mRNA pseudouridine synthesis"/>
    <property type="evidence" value="ECO:0007669"/>
    <property type="project" value="TreeGrafter"/>
</dbReference>
<evidence type="ECO:0000313" key="9">
    <source>
        <dbReference type="Proteomes" id="UP000033876"/>
    </source>
</evidence>
<feature type="domain" description="Pseudouridine synthase II N-terminal" evidence="7">
    <location>
        <begin position="151"/>
        <end position="213"/>
    </location>
</feature>
<comment type="similarity">
    <text evidence="2">Belongs to the pseudouridine synthase TruB family. Type 1 subfamily.</text>
</comment>
<dbReference type="EC" id="5.4.99.25" evidence="3"/>
<dbReference type="Proteomes" id="UP000033876">
    <property type="component" value="Unassembled WGS sequence"/>
</dbReference>
<evidence type="ECO:0000256" key="3">
    <source>
        <dbReference type="ARBA" id="ARBA00012787"/>
    </source>
</evidence>
<feature type="region of interest" description="Disordered" evidence="6">
    <location>
        <begin position="115"/>
        <end position="147"/>
    </location>
</feature>
<dbReference type="InterPro" id="IPR002501">
    <property type="entry name" value="PsdUridine_synth_N"/>
</dbReference>
<sequence>MAIIKLYKQIGETPLECLKRFKRENTSYEGVSMTYAGRLDPMAEGLLLVLAGEDLKNKDKYLDLDKVYEFEILFGFETDTGDLLGKIIDSPGRGRSSSGFEVRPQGGEFKIRKTPGVEVSPLAGPGGKRSVLEEERSDGRGPTSKSPFDLKEMILPIIKKLKGKFFQEYPAYSSRTVDGKPLWQWAREGRIGELEIPKKEVEIYNLEMVDQKEISSEELKNQIFKKIDLVHGDFRQDEIKKNWQEIMSQRSKFSSTPGDEAGPAGPGGKRSFLEEEQSDGKGETLRSPSFDLKEPAEKFLVFNFKIHCSSGTYVRALTERIGKELGVPACTFSIKRTRIGDWRI</sequence>
<dbReference type="SUPFAM" id="SSF55120">
    <property type="entry name" value="Pseudouridine synthase"/>
    <property type="match status" value="1"/>
</dbReference>
<feature type="region of interest" description="Disordered" evidence="6">
    <location>
        <begin position="250"/>
        <end position="289"/>
    </location>
</feature>
<proteinExistence type="inferred from homology"/>
<organism evidence="8 9">
    <name type="scientific">Candidatus Nomurabacteria bacterium GW2011_GWB1_37_5</name>
    <dbReference type="NCBI Taxonomy" id="1618742"/>
    <lineage>
        <taxon>Bacteria</taxon>
        <taxon>Candidatus Nomuraibacteriota</taxon>
    </lineage>
</organism>
<gene>
    <name evidence="8" type="ORF">US50_C0017G0016</name>
</gene>
<dbReference type="PANTHER" id="PTHR13767">
    <property type="entry name" value="TRNA-PSEUDOURIDINE SYNTHASE"/>
    <property type="match status" value="1"/>
</dbReference>
<keyword evidence="4" id="KW-0819">tRNA processing</keyword>
<dbReference type="GO" id="GO:0160148">
    <property type="term" value="F:tRNA pseudouridine(55) synthase activity"/>
    <property type="evidence" value="ECO:0007669"/>
    <property type="project" value="UniProtKB-EC"/>
</dbReference>
<dbReference type="Gene3D" id="3.30.2350.10">
    <property type="entry name" value="Pseudouridine synthase"/>
    <property type="match status" value="1"/>
</dbReference>
<feature type="domain" description="Pseudouridine synthase II N-terminal" evidence="7">
    <location>
        <begin position="33"/>
        <end position="90"/>
    </location>
</feature>
<evidence type="ECO:0000313" key="8">
    <source>
        <dbReference type="EMBL" id="KKQ35355.1"/>
    </source>
</evidence>
<dbReference type="EMBL" id="LBTF01000017">
    <property type="protein sequence ID" value="KKQ35355.1"/>
    <property type="molecule type" value="Genomic_DNA"/>
</dbReference>
<dbReference type="InterPro" id="IPR020103">
    <property type="entry name" value="PsdUridine_synth_cat_dom_sf"/>
</dbReference>
<dbReference type="GO" id="GO:0003723">
    <property type="term" value="F:RNA binding"/>
    <property type="evidence" value="ECO:0007669"/>
    <property type="project" value="InterPro"/>
</dbReference>
<dbReference type="AlphaFoldDB" id="A0A0G0H9Z2"/>
<feature type="compositionally biased region" description="Basic and acidic residues" evidence="6">
    <location>
        <begin position="130"/>
        <end position="139"/>
    </location>
</feature>
<evidence type="ECO:0000256" key="1">
    <source>
        <dbReference type="ARBA" id="ARBA00000385"/>
    </source>
</evidence>
<name>A0A0G0H9Z2_9BACT</name>
<dbReference type="GO" id="GO:0006400">
    <property type="term" value="P:tRNA modification"/>
    <property type="evidence" value="ECO:0007669"/>
    <property type="project" value="TreeGrafter"/>
</dbReference>
<reference evidence="8 9" key="1">
    <citation type="journal article" date="2015" name="Nature">
        <title>rRNA introns, odd ribosomes, and small enigmatic genomes across a large radiation of phyla.</title>
        <authorList>
            <person name="Brown C.T."/>
            <person name="Hug L.A."/>
            <person name="Thomas B.C."/>
            <person name="Sharon I."/>
            <person name="Castelle C.J."/>
            <person name="Singh A."/>
            <person name="Wilkins M.J."/>
            <person name="Williams K.H."/>
            <person name="Banfield J.F."/>
        </authorList>
    </citation>
    <scope>NUCLEOTIDE SEQUENCE [LARGE SCALE GENOMIC DNA]</scope>
</reference>
<evidence type="ECO:0000259" key="7">
    <source>
        <dbReference type="Pfam" id="PF01509"/>
    </source>
</evidence>
<dbReference type="InterPro" id="IPR014780">
    <property type="entry name" value="tRNA_psdUridine_synth_TruB"/>
</dbReference>
<dbReference type="Pfam" id="PF01509">
    <property type="entry name" value="TruB_N"/>
    <property type="match status" value="2"/>
</dbReference>
<dbReference type="PATRIC" id="fig|1618742.3.peg.381"/>
<comment type="caution">
    <text evidence="8">The sequence shown here is derived from an EMBL/GenBank/DDBJ whole genome shotgun (WGS) entry which is preliminary data.</text>
</comment>
<evidence type="ECO:0000256" key="2">
    <source>
        <dbReference type="ARBA" id="ARBA00005642"/>
    </source>
</evidence>
<evidence type="ECO:0000256" key="4">
    <source>
        <dbReference type="ARBA" id="ARBA00022694"/>
    </source>
</evidence>
<comment type="catalytic activity">
    <reaction evidence="1">
        <text>uridine(55) in tRNA = pseudouridine(55) in tRNA</text>
        <dbReference type="Rhea" id="RHEA:42532"/>
        <dbReference type="Rhea" id="RHEA-COMP:10101"/>
        <dbReference type="Rhea" id="RHEA-COMP:10102"/>
        <dbReference type="ChEBI" id="CHEBI:65314"/>
        <dbReference type="ChEBI" id="CHEBI:65315"/>
        <dbReference type="EC" id="5.4.99.25"/>
    </reaction>
</comment>